<dbReference type="RefSeq" id="WP_161339609.1">
    <property type="nucleotide sequence ID" value="NZ_JBHSDG010000003.1"/>
</dbReference>
<proteinExistence type="predicted"/>
<name>A0A845MH44_9PROT</name>
<gene>
    <name evidence="1" type="ORF">GQF03_12455</name>
</gene>
<dbReference type="OrthoDB" id="8547832at2"/>
<dbReference type="EMBL" id="WTVA01000014">
    <property type="protein sequence ID" value="MZR23139.1"/>
    <property type="molecule type" value="Genomic_DNA"/>
</dbReference>
<evidence type="ECO:0000313" key="2">
    <source>
        <dbReference type="Proteomes" id="UP000445696"/>
    </source>
</evidence>
<reference evidence="1 2" key="1">
    <citation type="journal article" date="2014" name="Int. J. Syst. Evol. Microbiol.">
        <title>Sneathiella chungangensis sp. nov., isolated from a marine sand, and emended description of the genus Sneathiella.</title>
        <authorList>
            <person name="Siamphan C."/>
            <person name="Kim H."/>
            <person name="Lee J.S."/>
            <person name="Kim W."/>
        </authorList>
    </citation>
    <scope>NUCLEOTIDE SEQUENCE [LARGE SCALE GENOMIC DNA]</scope>
    <source>
        <strain evidence="1 2">KCTC 32476</strain>
    </source>
</reference>
<dbReference type="SUPFAM" id="SSF52402">
    <property type="entry name" value="Adenine nucleotide alpha hydrolases-like"/>
    <property type="match status" value="1"/>
</dbReference>
<sequence length="279" mass="30318">MAELAPPKYRRVLLQIDAATHCRETMGAAIEIAARLGGELRGIFIEDSDLFTVGELDFIREFRLSSPIAHHLDRLTLEAQLRAMARSVQRQLEQAARHRKITVGFRALRGEGWRGDIGEWGDADLVILECTGRLHARNFRGRLSSREAITELLHPTLLLKGAKSLQADVTVICDSLTAAKQGILASVTLLGAPAGKITLLPVGLNDEDCAELATIAQQYSGEKQGTPRVAPVMTGGPEVIEAISPVDCTVVMMVGGAFLEDPACQEALLISRHPLLFVR</sequence>
<dbReference type="Proteomes" id="UP000445696">
    <property type="component" value="Unassembled WGS sequence"/>
</dbReference>
<dbReference type="Gene3D" id="3.40.50.12370">
    <property type="match status" value="1"/>
</dbReference>
<evidence type="ECO:0000313" key="1">
    <source>
        <dbReference type="EMBL" id="MZR23139.1"/>
    </source>
</evidence>
<protein>
    <recommendedName>
        <fullName evidence="3">UspA domain-containing protein</fullName>
    </recommendedName>
</protein>
<keyword evidence="2" id="KW-1185">Reference proteome</keyword>
<accession>A0A845MH44</accession>
<evidence type="ECO:0008006" key="3">
    <source>
        <dbReference type="Google" id="ProtNLM"/>
    </source>
</evidence>
<organism evidence="1 2">
    <name type="scientific">Sneathiella chungangensis</name>
    <dbReference type="NCBI Taxonomy" id="1418234"/>
    <lineage>
        <taxon>Bacteria</taxon>
        <taxon>Pseudomonadati</taxon>
        <taxon>Pseudomonadota</taxon>
        <taxon>Alphaproteobacteria</taxon>
        <taxon>Sneathiellales</taxon>
        <taxon>Sneathiellaceae</taxon>
        <taxon>Sneathiella</taxon>
    </lineage>
</organism>
<dbReference type="AlphaFoldDB" id="A0A845MH44"/>
<comment type="caution">
    <text evidence="1">The sequence shown here is derived from an EMBL/GenBank/DDBJ whole genome shotgun (WGS) entry which is preliminary data.</text>
</comment>